<feature type="transmembrane region" description="Helical" evidence="1">
    <location>
        <begin position="65"/>
        <end position="82"/>
    </location>
</feature>
<reference evidence="3" key="1">
    <citation type="submission" date="2017-04" db="EMBL/GenBank/DDBJ databases">
        <authorList>
            <person name="Varghese N."/>
            <person name="Submissions S."/>
        </authorList>
    </citation>
    <scope>NUCLEOTIDE SEQUENCE [LARGE SCALE GENOMIC DNA]</scope>
    <source>
        <strain evidence="3">DSM 9293</strain>
    </source>
</reference>
<dbReference type="EMBL" id="FWWY01000001">
    <property type="protein sequence ID" value="SMC04807.1"/>
    <property type="molecule type" value="Genomic_DNA"/>
</dbReference>
<dbReference type="OrthoDB" id="2079361at2"/>
<feature type="transmembrane region" description="Helical" evidence="1">
    <location>
        <begin position="134"/>
        <end position="160"/>
    </location>
</feature>
<dbReference type="AlphaFoldDB" id="A0A1W1WEV1"/>
<protein>
    <submittedName>
        <fullName evidence="2">Predicted membrane protein</fullName>
    </submittedName>
</protein>
<organism evidence="2 3">
    <name type="scientific">Sulfobacillus thermosulfidooxidans (strain DSM 9293 / VKM B-1269 / AT-1)</name>
    <dbReference type="NCBI Taxonomy" id="929705"/>
    <lineage>
        <taxon>Bacteria</taxon>
        <taxon>Bacillati</taxon>
        <taxon>Bacillota</taxon>
        <taxon>Clostridia</taxon>
        <taxon>Eubacteriales</taxon>
        <taxon>Clostridiales Family XVII. Incertae Sedis</taxon>
        <taxon>Sulfobacillus</taxon>
    </lineage>
</organism>
<sequence length="519" mass="59366">MEILKSKKVPSHLNSVKDFSILLHHERDFAVICRMFVNRSIYCRDEEVSLTSQTPIVNPNTTKKIWAFTLIVLIVYWILALIRLFTQRATTWDFGYYAQILWLINHGHWIAKSTLNGHPALTDAGSWILYPLGWAYSGLGSSGILLIQAASLASGIPFLAWWMRKYSLSPMIFWGILFLYAVYPAILGPALFDWHPDTLAIPAFFYAAWAIETHHTRQFWLACSLMILTKVTATLVVIGLAVPWLLRRQWTMAISTFAIGVILAYFEVNILFPAVAGHQMAQWTQYYGWLGPTPLSGLENILSKPWIIMKALGNSRAIYFVLLAAPLAFIPTLWGLVEGGWAWPAWIIFLFNSLSAFRGQINPFNQYSLPIAPFWFISLILFWAHLPARPMTRLLPWGLVVLSFVFWIQAEEPLVWYAQNPTKSLTLCLKKIPPHVPVYGQNSTLTRVSARPIVRFLPLPRHSRIVPDTVVILNQQVNPLNRLTPRSLVSTTLKRLTTHPKYWRLIAHHGPIWVFQFKA</sequence>
<feature type="transmembrane region" description="Helical" evidence="1">
    <location>
        <begin position="172"/>
        <end position="192"/>
    </location>
</feature>
<feature type="transmembrane region" description="Helical" evidence="1">
    <location>
        <begin position="369"/>
        <end position="388"/>
    </location>
</feature>
<evidence type="ECO:0000313" key="3">
    <source>
        <dbReference type="Proteomes" id="UP000192660"/>
    </source>
</evidence>
<gene>
    <name evidence="2" type="ORF">SAMN00768000_1851</name>
</gene>
<evidence type="ECO:0000313" key="2">
    <source>
        <dbReference type="EMBL" id="SMC04807.1"/>
    </source>
</evidence>
<feature type="transmembrane region" description="Helical" evidence="1">
    <location>
        <begin position="198"/>
        <end position="215"/>
    </location>
</feature>
<accession>A0A1W1WEV1</accession>
<feature type="transmembrane region" description="Helical" evidence="1">
    <location>
        <begin position="340"/>
        <end position="357"/>
    </location>
</feature>
<keyword evidence="3" id="KW-1185">Reference proteome</keyword>
<evidence type="ECO:0000256" key="1">
    <source>
        <dbReference type="SAM" id="Phobius"/>
    </source>
</evidence>
<feature type="transmembrane region" description="Helical" evidence="1">
    <location>
        <begin position="252"/>
        <end position="272"/>
    </location>
</feature>
<dbReference type="Pfam" id="PF09852">
    <property type="entry name" value="DUF2079"/>
    <property type="match status" value="1"/>
</dbReference>
<dbReference type="InterPro" id="IPR018650">
    <property type="entry name" value="STSV1_Orf64"/>
</dbReference>
<feature type="transmembrane region" description="Helical" evidence="1">
    <location>
        <begin position="317"/>
        <end position="334"/>
    </location>
</feature>
<name>A0A1W1WEV1_SULTA</name>
<feature type="transmembrane region" description="Helical" evidence="1">
    <location>
        <begin position="227"/>
        <end position="246"/>
    </location>
</feature>
<keyword evidence="1" id="KW-1133">Transmembrane helix</keyword>
<keyword evidence="1" id="KW-0812">Transmembrane</keyword>
<proteinExistence type="predicted"/>
<keyword evidence="1" id="KW-0472">Membrane</keyword>
<dbReference type="Proteomes" id="UP000192660">
    <property type="component" value="Unassembled WGS sequence"/>
</dbReference>